<protein>
    <submittedName>
        <fullName evidence="2">ATG26 protein</fullName>
    </submittedName>
</protein>
<name>A0A812SZC7_SYMPI</name>
<evidence type="ECO:0000313" key="3">
    <source>
        <dbReference type="Proteomes" id="UP000649617"/>
    </source>
</evidence>
<dbReference type="Gene3D" id="3.40.50.2000">
    <property type="entry name" value="Glycogen Phosphorylase B"/>
    <property type="match status" value="1"/>
</dbReference>
<dbReference type="InterPro" id="IPR050426">
    <property type="entry name" value="Glycosyltransferase_28"/>
</dbReference>
<sequence length="147" mass="15975">MAVFVSALNQRPLNCNLRLGESLLNGELAEEGWHDLAQFARQSVFFIAEVPHAWLLPHCSCLVHHGGAGTLQTALREGVPSVVTPIFADQFDNSRAVARLSAGVGFEENLSQVSAFELAEAIHEAEACRPEVRSLGEQLRDNNGAQQ</sequence>
<reference evidence="2" key="1">
    <citation type="submission" date="2021-02" db="EMBL/GenBank/DDBJ databases">
        <authorList>
            <person name="Dougan E. K."/>
            <person name="Rhodes N."/>
            <person name="Thang M."/>
            <person name="Chan C."/>
        </authorList>
    </citation>
    <scope>NUCLEOTIDE SEQUENCE</scope>
</reference>
<evidence type="ECO:0000259" key="1">
    <source>
        <dbReference type="Pfam" id="PF06722"/>
    </source>
</evidence>
<dbReference type="InterPro" id="IPR010610">
    <property type="entry name" value="EryCIII-like_C"/>
</dbReference>
<feature type="non-terminal residue" evidence="2">
    <location>
        <position position="147"/>
    </location>
</feature>
<dbReference type="OrthoDB" id="445992at2759"/>
<organism evidence="2 3">
    <name type="scientific">Symbiodinium pilosum</name>
    <name type="common">Dinoflagellate</name>
    <dbReference type="NCBI Taxonomy" id="2952"/>
    <lineage>
        <taxon>Eukaryota</taxon>
        <taxon>Sar</taxon>
        <taxon>Alveolata</taxon>
        <taxon>Dinophyceae</taxon>
        <taxon>Suessiales</taxon>
        <taxon>Symbiodiniaceae</taxon>
        <taxon>Symbiodinium</taxon>
    </lineage>
</organism>
<gene>
    <name evidence="2" type="primary">ATG26</name>
    <name evidence="2" type="ORF">SPIL2461_LOCUS12926</name>
</gene>
<dbReference type="EMBL" id="CAJNIZ010027335">
    <property type="protein sequence ID" value="CAE7499710.1"/>
    <property type="molecule type" value="Genomic_DNA"/>
</dbReference>
<proteinExistence type="predicted"/>
<dbReference type="AlphaFoldDB" id="A0A812SZC7"/>
<feature type="domain" description="Erythromycin biosynthesis protein CIII-like C-terminal" evidence="1">
    <location>
        <begin position="43"/>
        <end position="145"/>
    </location>
</feature>
<dbReference type="Proteomes" id="UP000649617">
    <property type="component" value="Unassembled WGS sequence"/>
</dbReference>
<dbReference type="GO" id="GO:0016757">
    <property type="term" value="F:glycosyltransferase activity"/>
    <property type="evidence" value="ECO:0007669"/>
    <property type="project" value="UniProtKB-ARBA"/>
</dbReference>
<dbReference type="PANTHER" id="PTHR48050">
    <property type="entry name" value="STEROL 3-BETA-GLUCOSYLTRANSFERASE"/>
    <property type="match status" value="1"/>
</dbReference>
<dbReference type="Pfam" id="PF06722">
    <property type="entry name" value="EryCIII-like_C"/>
    <property type="match status" value="1"/>
</dbReference>
<evidence type="ECO:0000313" key="2">
    <source>
        <dbReference type="EMBL" id="CAE7499710.1"/>
    </source>
</evidence>
<keyword evidence="3" id="KW-1185">Reference proteome</keyword>
<comment type="caution">
    <text evidence="2">The sequence shown here is derived from an EMBL/GenBank/DDBJ whole genome shotgun (WGS) entry which is preliminary data.</text>
</comment>
<dbReference type="SUPFAM" id="SSF53756">
    <property type="entry name" value="UDP-Glycosyltransferase/glycogen phosphorylase"/>
    <property type="match status" value="1"/>
</dbReference>
<accession>A0A812SZC7</accession>
<dbReference type="PANTHER" id="PTHR48050:SF13">
    <property type="entry name" value="STEROL 3-BETA-GLUCOSYLTRANSFERASE UGT80A2"/>
    <property type="match status" value="1"/>
</dbReference>